<dbReference type="InterPro" id="IPR057683">
    <property type="entry name" value="DUF7923"/>
</dbReference>
<dbReference type="AlphaFoldDB" id="A0A6A6HYL7"/>
<dbReference type="Pfam" id="PF25540">
    <property type="entry name" value="DUF7923"/>
    <property type="match status" value="1"/>
</dbReference>
<dbReference type="Proteomes" id="UP000800094">
    <property type="component" value="Unassembled WGS sequence"/>
</dbReference>
<protein>
    <recommendedName>
        <fullName evidence="2">DUF7923 domain-containing protein</fullName>
    </recommendedName>
</protein>
<keyword evidence="4" id="KW-1185">Reference proteome</keyword>
<evidence type="ECO:0000313" key="4">
    <source>
        <dbReference type="Proteomes" id="UP000800094"/>
    </source>
</evidence>
<dbReference type="OrthoDB" id="3512845at2759"/>
<sequence length="292" mass="31612">MSGLAEFEARLAKLQAIEDDKTALVQDLIQQVKTLESRLTITEKRLKQKRDLADMYDQRHIEKDGELGAVKQSLAQMNYVLVLVDGDCMPFVSSLLTPGEQGGRKASRLLKARVLEHLGDKKLPPNTKVVIRVYANLSGLSKAYRDAGLLHTVADFGAFVNGFNKEDALCDFVNAGDGKECADEKIKAAFQMAIDNVQCRHVILGGSADNGYARLLGPHRGSAKVALIEGPPFAKELVELASHFGAFDCQDVFSKTKLTVAQPLGTITPPRSPPPVTVRTVNFAAVASNPAA</sequence>
<dbReference type="PANTHER" id="PTHR37543">
    <property type="entry name" value="CCCH ZINC FINGER DNA BINDING PROTEIN (AFU_ORTHOLOGUE AFUA_5G12760)"/>
    <property type="match status" value="1"/>
</dbReference>
<dbReference type="RefSeq" id="XP_033678155.1">
    <property type="nucleotide sequence ID" value="XM_033834026.1"/>
</dbReference>
<gene>
    <name evidence="3" type="ORF">BU26DRAFT_570546</name>
</gene>
<proteinExistence type="predicted"/>
<dbReference type="EMBL" id="ML987206">
    <property type="protein sequence ID" value="KAF2243151.1"/>
    <property type="molecule type" value="Genomic_DNA"/>
</dbReference>
<name>A0A6A6HYL7_9PLEO</name>
<organism evidence="3 4">
    <name type="scientific">Trematosphaeria pertusa</name>
    <dbReference type="NCBI Taxonomy" id="390896"/>
    <lineage>
        <taxon>Eukaryota</taxon>
        <taxon>Fungi</taxon>
        <taxon>Dikarya</taxon>
        <taxon>Ascomycota</taxon>
        <taxon>Pezizomycotina</taxon>
        <taxon>Dothideomycetes</taxon>
        <taxon>Pleosporomycetidae</taxon>
        <taxon>Pleosporales</taxon>
        <taxon>Massarineae</taxon>
        <taxon>Trematosphaeriaceae</taxon>
        <taxon>Trematosphaeria</taxon>
    </lineage>
</organism>
<keyword evidence="1" id="KW-0175">Coiled coil</keyword>
<dbReference type="PANTHER" id="PTHR37543:SF1">
    <property type="entry name" value="CCCH ZINC FINGER DNA BINDING PROTEIN (AFU_ORTHOLOGUE AFUA_5G12760)"/>
    <property type="match status" value="1"/>
</dbReference>
<accession>A0A6A6HYL7</accession>
<evidence type="ECO:0000259" key="2">
    <source>
        <dbReference type="Pfam" id="PF25540"/>
    </source>
</evidence>
<evidence type="ECO:0000313" key="3">
    <source>
        <dbReference type="EMBL" id="KAF2243151.1"/>
    </source>
</evidence>
<feature type="coiled-coil region" evidence="1">
    <location>
        <begin position="25"/>
        <end position="52"/>
    </location>
</feature>
<dbReference type="GeneID" id="54587356"/>
<evidence type="ECO:0000256" key="1">
    <source>
        <dbReference type="SAM" id="Coils"/>
    </source>
</evidence>
<reference evidence="3" key="1">
    <citation type="journal article" date="2020" name="Stud. Mycol.">
        <title>101 Dothideomycetes genomes: a test case for predicting lifestyles and emergence of pathogens.</title>
        <authorList>
            <person name="Haridas S."/>
            <person name="Albert R."/>
            <person name="Binder M."/>
            <person name="Bloem J."/>
            <person name="Labutti K."/>
            <person name="Salamov A."/>
            <person name="Andreopoulos B."/>
            <person name="Baker S."/>
            <person name="Barry K."/>
            <person name="Bills G."/>
            <person name="Bluhm B."/>
            <person name="Cannon C."/>
            <person name="Castanera R."/>
            <person name="Culley D."/>
            <person name="Daum C."/>
            <person name="Ezra D."/>
            <person name="Gonzalez J."/>
            <person name="Henrissat B."/>
            <person name="Kuo A."/>
            <person name="Liang C."/>
            <person name="Lipzen A."/>
            <person name="Lutzoni F."/>
            <person name="Magnuson J."/>
            <person name="Mondo S."/>
            <person name="Nolan M."/>
            <person name="Ohm R."/>
            <person name="Pangilinan J."/>
            <person name="Park H.-J."/>
            <person name="Ramirez L."/>
            <person name="Alfaro M."/>
            <person name="Sun H."/>
            <person name="Tritt A."/>
            <person name="Yoshinaga Y."/>
            <person name="Zwiers L.-H."/>
            <person name="Turgeon B."/>
            <person name="Goodwin S."/>
            <person name="Spatafora J."/>
            <person name="Crous P."/>
            <person name="Grigoriev I."/>
        </authorList>
    </citation>
    <scope>NUCLEOTIDE SEQUENCE</scope>
    <source>
        <strain evidence="3">CBS 122368</strain>
    </source>
</reference>
<feature type="domain" description="DUF7923" evidence="2">
    <location>
        <begin position="76"/>
        <end position="253"/>
    </location>
</feature>